<feature type="transmembrane region" description="Helical" evidence="1">
    <location>
        <begin position="190"/>
        <end position="216"/>
    </location>
</feature>
<feature type="transmembrane region" description="Helical" evidence="1">
    <location>
        <begin position="61"/>
        <end position="83"/>
    </location>
</feature>
<evidence type="ECO:0000256" key="2">
    <source>
        <dbReference type="SAM" id="SignalP"/>
    </source>
</evidence>
<comment type="caution">
    <text evidence="3">The sequence shown here is derived from an EMBL/GenBank/DDBJ whole genome shotgun (WGS) entry which is preliminary data.</text>
</comment>
<keyword evidence="1" id="KW-1133">Transmembrane helix</keyword>
<name>A0ABP8Q769_9ACTN</name>
<evidence type="ECO:0000256" key="1">
    <source>
        <dbReference type="SAM" id="Phobius"/>
    </source>
</evidence>
<gene>
    <name evidence="3" type="ORF">GCM10023191_042550</name>
</gene>
<dbReference type="EMBL" id="BAABHF010000023">
    <property type="protein sequence ID" value="GAA4498042.1"/>
    <property type="molecule type" value="Genomic_DNA"/>
</dbReference>
<evidence type="ECO:0000313" key="4">
    <source>
        <dbReference type="Proteomes" id="UP001500503"/>
    </source>
</evidence>
<feature type="chain" id="PRO_5047441135" evidence="2">
    <location>
        <begin position="38"/>
        <end position="265"/>
    </location>
</feature>
<protein>
    <submittedName>
        <fullName evidence="3">ABC transporter permease</fullName>
    </submittedName>
</protein>
<dbReference type="Pfam" id="PF12679">
    <property type="entry name" value="ABC2_membrane_2"/>
    <property type="match status" value="1"/>
</dbReference>
<dbReference type="RefSeq" id="WP_345466319.1">
    <property type="nucleotide sequence ID" value="NZ_BAABHF010000023.1"/>
</dbReference>
<dbReference type="PANTHER" id="PTHR37305:SF1">
    <property type="entry name" value="MEMBRANE PROTEIN"/>
    <property type="match status" value="1"/>
</dbReference>
<feature type="transmembrane region" description="Helical" evidence="1">
    <location>
        <begin position="236"/>
        <end position="258"/>
    </location>
</feature>
<proteinExistence type="predicted"/>
<feature type="transmembrane region" description="Helical" evidence="1">
    <location>
        <begin position="110"/>
        <end position="138"/>
    </location>
</feature>
<keyword evidence="4" id="KW-1185">Reference proteome</keyword>
<keyword evidence="1" id="KW-0472">Membrane</keyword>
<keyword evidence="2" id="KW-0732">Signal</keyword>
<feature type="transmembrane region" description="Helical" evidence="1">
    <location>
        <begin position="158"/>
        <end position="183"/>
    </location>
</feature>
<accession>A0ABP8Q769</accession>
<feature type="signal peptide" evidence="2">
    <location>
        <begin position="1"/>
        <end position="37"/>
    </location>
</feature>
<dbReference type="Proteomes" id="UP001500503">
    <property type="component" value="Unassembled WGS sequence"/>
</dbReference>
<keyword evidence="1" id="KW-0812">Transmembrane</keyword>
<dbReference type="PANTHER" id="PTHR37305">
    <property type="entry name" value="INTEGRAL MEMBRANE PROTEIN-RELATED"/>
    <property type="match status" value="1"/>
</dbReference>
<evidence type="ECO:0000313" key="3">
    <source>
        <dbReference type="EMBL" id="GAA4498042.1"/>
    </source>
</evidence>
<sequence>MLRVELTTQLLRVRSLIALACLAAVPVAAGFATASHAGHRNGTQGGLFGASTYSALNHTMASLAFIAPLLLPIAVALPATAIASADRDWGTLRYLYVAPVTRSRLLAGKLAAVAVTTLAATACVLVAGLLSGLALFGWHRFHVIGAPTLTTGAALGRVLAAGGYTFLCMLSIAAIAFALGVLLPRGTEALGAAIAFVVVAGILNGQSALHAVTVVLPVHYWQNWTHLFDPAGAAHLGAGTAAQIATIVLATGLAVLVLSRRDPAA</sequence>
<reference evidence="4" key="1">
    <citation type="journal article" date="2019" name="Int. J. Syst. Evol. Microbiol.">
        <title>The Global Catalogue of Microorganisms (GCM) 10K type strain sequencing project: providing services to taxonomists for standard genome sequencing and annotation.</title>
        <authorList>
            <consortium name="The Broad Institute Genomics Platform"/>
            <consortium name="The Broad Institute Genome Sequencing Center for Infectious Disease"/>
            <person name="Wu L."/>
            <person name="Ma J."/>
        </authorList>
    </citation>
    <scope>NUCLEOTIDE SEQUENCE [LARGE SCALE GENOMIC DNA]</scope>
    <source>
        <strain evidence="4">JCM 17933</strain>
    </source>
</reference>
<organism evidence="3 4">
    <name type="scientific">Actinoallomurus oryzae</name>
    <dbReference type="NCBI Taxonomy" id="502180"/>
    <lineage>
        <taxon>Bacteria</taxon>
        <taxon>Bacillati</taxon>
        <taxon>Actinomycetota</taxon>
        <taxon>Actinomycetes</taxon>
        <taxon>Streptosporangiales</taxon>
        <taxon>Thermomonosporaceae</taxon>
        <taxon>Actinoallomurus</taxon>
    </lineage>
</organism>